<keyword evidence="2" id="KW-0238">DNA-binding</keyword>
<dbReference type="InterPro" id="IPR041617">
    <property type="entry name" value="TPR_MalT"/>
</dbReference>
<dbReference type="PRINTS" id="PR00038">
    <property type="entry name" value="HTHLUXR"/>
</dbReference>
<evidence type="ECO:0000259" key="4">
    <source>
        <dbReference type="PROSITE" id="PS50043"/>
    </source>
</evidence>
<dbReference type="PANTHER" id="PTHR44688">
    <property type="entry name" value="DNA-BINDING TRANSCRIPTIONAL ACTIVATOR DEVR_DOSR"/>
    <property type="match status" value="1"/>
</dbReference>
<dbReference type="CDD" id="cd06170">
    <property type="entry name" value="LuxR_C_like"/>
    <property type="match status" value="1"/>
</dbReference>
<dbReference type="Pfam" id="PF25873">
    <property type="entry name" value="WHD_MalT"/>
    <property type="match status" value="1"/>
</dbReference>
<dbReference type="Gene3D" id="1.25.40.10">
    <property type="entry name" value="Tetratricopeptide repeat domain"/>
    <property type="match status" value="1"/>
</dbReference>
<protein>
    <recommendedName>
        <fullName evidence="4">HTH luxR-type domain-containing protein</fullName>
    </recommendedName>
</protein>
<dbReference type="AlphaFoldDB" id="A0A9D1LSQ2"/>
<gene>
    <name evidence="5" type="ORF">IAC59_08570</name>
</gene>
<dbReference type="InterPro" id="IPR000792">
    <property type="entry name" value="Tscrpt_reg_LuxR_C"/>
</dbReference>
<dbReference type="SUPFAM" id="SSF48452">
    <property type="entry name" value="TPR-like"/>
    <property type="match status" value="1"/>
</dbReference>
<proteinExistence type="predicted"/>
<dbReference type="InterPro" id="IPR059106">
    <property type="entry name" value="WHD_MalT"/>
</dbReference>
<dbReference type="PANTHER" id="PTHR44688:SF16">
    <property type="entry name" value="DNA-BINDING TRANSCRIPTIONAL ACTIVATOR DEVR_DOSR"/>
    <property type="match status" value="1"/>
</dbReference>
<reference evidence="5" key="2">
    <citation type="journal article" date="2021" name="PeerJ">
        <title>Extensive microbial diversity within the chicken gut microbiome revealed by metagenomics and culture.</title>
        <authorList>
            <person name="Gilroy R."/>
            <person name="Ravi A."/>
            <person name="Getino M."/>
            <person name="Pursley I."/>
            <person name="Horton D.L."/>
            <person name="Alikhan N.F."/>
            <person name="Baker D."/>
            <person name="Gharbi K."/>
            <person name="Hall N."/>
            <person name="Watson M."/>
            <person name="Adriaenssens E.M."/>
            <person name="Foster-Nyarko E."/>
            <person name="Jarju S."/>
            <person name="Secka A."/>
            <person name="Antonio M."/>
            <person name="Oren A."/>
            <person name="Chaudhuri R.R."/>
            <person name="La Ragione R."/>
            <person name="Hildebrand F."/>
            <person name="Pallen M.J."/>
        </authorList>
    </citation>
    <scope>NUCLEOTIDE SEQUENCE</scope>
    <source>
        <strain evidence="5">ChiSxjej2B14-8506</strain>
    </source>
</reference>
<dbReference type="PROSITE" id="PS00622">
    <property type="entry name" value="HTH_LUXR_1"/>
    <property type="match status" value="1"/>
</dbReference>
<sequence>MQELAVARPQLQAAITSAAQHRIAYIGGAAGWGKSWAVRQWLQYNPVPHECFSALDGELWHKVEHSTRLMVIDDVRGCAGQLLADELKRRSCRFILIGRGRLPAALMPYYAAGEAEIVDVSQFPIGGQELDEFVSQSKLKVDADWLVRATGGYPLLIQLALIRLRRGESADAALMERVRLDMFRCFDGLAFMTNDAGLRSLLFHMAPFEEFSEDMAIMVTGRRDVGAMLSVAVDEDSYLCQIERDRYRFPAHVRDYLMYRLARDYPDEFRAASYHNAGLYYELHDDLIKAMECYQLGGETEKICELLMLDSQRNPGNGHYYQSARFYMALPEERLQRTPELMCGMSMMHSLMLRAGESERWYGELERFSRDEREPAMARRKARELLAYLQIALPHRGSRHVARYILAASRLGEGVVMPEFSVTSSLPSVLNGGKDFCEWTRHDEQLYRILRVPCDKVLGHCGAGMPDIALAESKLVKCDADENRIMRLLNAGIAAADARDSLDMTFAGSAVMMRLMVAKGDLAEVRRMLSALRERAARKPLMLANIRAFEAWVDMLGGTPGAAAAYVNDAPNERECFMALLRYQYIVKVRAYIQLERFSEAEVLLLRLLEYCESYARTYGQMEALTLLAICLSRMGRMEWREVLNRALTLQREYGFVRIAAEEGAALSELLAQLDVPLSDEYGVRLTQAVKRYAVMYPLYLKRASVNVEPLTASEREVLQLLCSGLSNAEIAQLLGVRLRTVKFHLGNVYSKLGVKTRVQAIARARELDMFNSLR</sequence>
<dbReference type="GO" id="GO:0006355">
    <property type="term" value="P:regulation of DNA-templated transcription"/>
    <property type="evidence" value="ECO:0007669"/>
    <property type="project" value="InterPro"/>
</dbReference>
<dbReference type="InterPro" id="IPR016032">
    <property type="entry name" value="Sig_transdc_resp-reg_C-effctor"/>
</dbReference>
<dbReference type="Pfam" id="PF00196">
    <property type="entry name" value="GerE"/>
    <property type="match status" value="1"/>
</dbReference>
<dbReference type="Proteomes" id="UP000824123">
    <property type="component" value="Unassembled WGS sequence"/>
</dbReference>
<feature type="domain" description="HTH luxR-type" evidence="4">
    <location>
        <begin position="704"/>
        <end position="769"/>
    </location>
</feature>
<accession>A0A9D1LSQ2</accession>
<dbReference type="PROSITE" id="PS50043">
    <property type="entry name" value="HTH_LUXR_2"/>
    <property type="match status" value="1"/>
</dbReference>
<keyword evidence="1" id="KW-0805">Transcription regulation</keyword>
<organism evidence="5 6">
    <name type="scientific">Candidatus Fimadaptatus faecigallinarum</name>
    <dbReference type="NCBI Taxonomy" id="2840814"/>
    <lineage>
        <taxon>Bacteria</taxon>
        <taxon>Bacillati</taxon>
        <taxon>Bacillota</taxon>
        <taxon>Clostridia</taxon>
        <taxon>Eubacteriales</taxon>
        <taxon>Candidatus Fimadaptatus</taxon>
    </lineage>
</organism>
<dbReference type="SMART" id="SM00421">
    <property type="entry name" value="HTH_LUXR"/>
    <property type="match status" value="1"/>
</dbReference>
<dbReference type="EMBL" id="DVNK01000051">
    <property type="protein sequence ID" value="HIU47292.1"/>
    <property type="molecule type" value="Genomic_DNA"/>
</dbReference>
<evidence type="ECO:0000256" key="3">
    <source>
        <dbReference type="ARBA" id="ARBA00023163"/>
    </source>
</evidence>
<dbReference type="Pfam" id="PF17874">
    <property type="entry name" value="TPR_MalT"/>
    <property type="match status" value="1"/>
</dbReference>
<evidence type="ECO:0000313" key="5">
    <source>
        <dbReference type="EMBL" id="HIU47292.1"/>
    </source>
</evidence>
<dbReference type="Gene3D" id="1.10.10.10">
    <property type="entry name" value="Winged helix-like DNA-binding domain superfamily/Winged helix DNA-binding domain"/>
    <property type="match status" value="1"/>
</dbReference>
<dbReference type="SUPFAM" id="SSF46894">
    <property type="entry name" value="C-terminal effector domain of the bipartite response regulators"/>
    <property type="match status" value="1"/>
</dbReference>
<reference evidence="5" key="1">
    <citation type="submission" date="2020-10" db="EMBL/GenBank/DDBJ databases">
        <authorList>
            <person name="Gilroy R."/>
        </authorList>
    </citation>
    <scope>NUCLEOTIDE SEQUENCE</scope>
    <source>
        <strain evidence="5">ChiSxjej2B14-8506</strain>
    </source>
</reference>
<dbReference type="InterPro" id="IPR011990">
    <property type="entry name" value="TPR-like_helical_dom_sf"/>
</dbReference>
<dbReference type="InterPro" id="IPR036388">
    <property type="entry name" value="WH-like_DNA-bd_sf"/>
</dbReference>
<evidence type="ECO:0000313" key="6">
    <source>
        <dbReference type="Proteomes" id="UP000824123"/>
    </source>
</evidence>
<keyword evidence="3" id="KW-0804">Transcription</keyword>
<comment type="caution">
    <text evidence="5">The sequence shown here is derived from an EMBL/GenBank/DDBJ whole genome shotgun (WGS) entry which is preliminary data.</text>
</comment>
<evidence type="ECO:0000256" key="2">
    <source>
        <dbReference type="ARBA" id="ARBA00023125"/>
    </source>
</evidence>
<name>A0A9D1LSQ2_9FIRM</name>
<dbReference type="GO" id="GO:0003677">
    <property type="term" value="F:DNA binding"/>
    <property type="evidence" value="ECO:0007669"/>
    <property type="project" value="UniProtKB-KW"/>
</dbReference>
<evidence type="ECO:0000256" key="1">
    <source>
        <dbReference type="ARBA" id="ARBA00023015"/>
    </source>
</evidence>